<keyword evidence="7" id="KW-1185">Reference proteome</keyword>
<keyword evidence="1" id="KW-0479">Metal-binding</keyword>
<evidence type="ECO:0000313" key="7">
    <source>
        <dbReference type="Proteomes" id="UP001597042"/>
    </source>
</evidence>
<gene>
    <name evidence="6" type="ORF">ACFQZV_00730</name>
</gene>
<dbReference type="PANTHER" id="PTHR33823:SF4">
    <property type="entry name" value="GENERAL STRESS PROTEIN 16O"/>
    <property type="match status" value="1"/>
</dbReference>
<dbReference type="PANTHER" id="PTHR33823">
    <property type="entry name" value="RNA POLYMERASE-BINDING TRANSCRIPTION FACTOR DKSA-RELATED"/>
    <property type="match status" value="1"/>
</dbReference>
<evidence type="ECO:0000259" key="5">
    <source>
        <dbReference type="Pfam" id="PF01258"/>
    </source>
</evidence>
<keyword evidence="2" id="KW-0863">Zinc-finger</keyword>
<organism evidence="6 7">
    <name type="scientific">Microbacterium koreense</name>
    <dbReference type="NCBI Taxonomy" id="323761"/>
    <lineage>
        <taxon>Bacteria</taxon>
        <taxon>Bacillati</taxon>
        <taxon>Actinomycetota</taxon>
        <taxon>Actinomycetes</taxon>
        <taxon>Micrococcales</taxon>
        <taxon>Microbacteriaceae</taxon>
        <taxon>Microbacterium</taxon>
    </lineage>
</organism>
<dbReference type="Gene3D" id="1.20.120.910">
    <property type="entry name" value="DksA, coiled-coil domain"/>
    <property type="match status" value="1"/>
</dbReference>
<evidence type="ECO:0000256" key="2">
    <source>
        <dbReference type="ARBA" id="ARBA00022771"/>
    </source>
</evidence>
<dbReference type="RefSeq" id="WP_378751279.1">
    <property type="nucleotide sequence ID" value="NZ_JBHSSV010000005.1"/>
</dbReference>
<name>A0ABW2ZMT9_9MICO</name>
<feature type="domain" description="Zinc finger DksA/TraR C4-type" evidence="5">
    <location>
        <begin position="72"/>
        <end position="105"/>
    </location>
</feature>
<dbReference type="InterPro" id="IPR000962">
    <property type="entry name" value="Znf_DskA_TraR"/>
</dbReference>
<evidence type="ECO:0000256" key="4">
    <source>
        <dbReference type="PROSITE-ProRule" id="PRU00510"/>
    </source>
</evidence>
<dbReference type="Pfam" id="PF01258">
    <property type="entry name" value="zf-dskA_traR"/>
    <property type="match status" value="1"/>
</dbReference>
<proteinExistence type="predicted"/>
<comment type="caution">
    <text evidence="6">The sequence shown here is derived from an EMBL/GenBank/DDBJ whole genome shotgun (WGS) entry which is preliminary data.</text>
</comment>
<feature type="zinc finger region" description="dksA C4-type" evidence="4">
    <location>
        <begin position="77"/>
        <end position="101"/>
    </location>
</feature>
<reference evidence="7" key="1">
    <citation type="journal article" date="2019" name="Int. J. Syst. Evol. Microbiol.">
        <title>The Global Catalogue of Microorganisms (GCM) 10K type strain sequencing project: providing services to taxonomists for standard genome sequencing and annotation.</title>
        <authorList>
            <consortium name="The Broad Institute Genomics Platform"/>
            <consortium name="The Broad Institute Genome Sequencing Center for Infectious Disease"/>
            <person name="Wu L."/>
            <person name="Ma J."/>
        </authorList>
    </citation>
    <scope>NUCLEOTIDE SEQUENCE [LARGE SCALE GENOMIC DNA]</scope>
    <source>
        <strain evidence="7">CCUG 50754</strain>
    </source>
</reference>
<dbReference type="PROSITE" id="PS51128">
    <property type="entry name" value="ZF_DKSA_2"/>
    <property type="match status" value="1"/>
</dbReference>
<keyword evidence="3" id="KW-0862">Zinc</keyword>
<protein>
    <submittedName>
        <fullName evidence="6">TraR/DksA family transcriptional regulator</fullName>
    </submittedName>
</protein>
<evidence type="ECO:0000256" key="1">
    <source>
        <dbReference type="ARBA" id="ARBA00022723"/>
    </source>
</evidence>
<dbReference type="SUPFAM" id="SSF57716">
    <property type="entry name" value="Glucocorticoid receptor-like (DNA-binding domain)"/>
    <property type="match status" value="1"/>
</dbReference>
<dbReference type="Proteomes" id="UP001597042">
    <property type="component" value="Unassembled WGS sequence"/>
</dbReference>
<dbReference type="EMBL" id="JBHTIM010000001">
    <property type="protein sequence ID" value="MFD0779820.1"/>
    <property type="molecule type" value="Genomic_DNA"/>
</dbReference>
<sequence length="108" mass="11394">MAIPLSDDVRPALDLEGARRDLEARLQAHLDVIADLAPHALPTIDPVAYQTVTTNRQTVSAITAALNRLDAGTYGVCIRCGTEIPPARLEAVPHAAACVPCQSRVDAG</sequence>
<evidence type="ECO:0000256" key="3">
    <source>
        <dbReference type="ARBA" id="ARBA00022833"/>
    </source>
</evidence>
<evidence type="ECO:0000313" key="6">
    <source>
        <dbReference type="EMBL" id="MFD0779820.1"/>
    </source>
</evidence>
<accession>A0ABW2ZMT9</accession>